<protein>
    <submittedName>
        <fullName evidence="2">Potassium voltage-gated channel, putative</fullName>
    </submittedName>
</protein>
<dbReference type="SUPFAM" id="SSF54695">
    <property type="entry name" value="POZ domain"/>
    <property type="match status" value="1"/>
</dbReference>
<evidence type="ECO:0000313" key="2">
    <source>
        <dbReference type="EMBL" id="CCD19968.1"/>
    </source>
</evidence>
<dbReference type="Proteomes" id="UP000009027">
    <property type="component" value="Unassembled WGS sequence"/>
</dbReference>
<dbReference type="AlphaFoldDB" id="F9WQY6"/>
<dbReference type="InterPro" id="IPR003131">
    <property type="entry name" value="T1-type_BTB"/>
</dbReference>
<sequence length="306" mass="34143">MRYANQVLSKRAIVNAGGRRFETWLSTLHRYPETSFARMFPAPKHVQRSREFFVDVTPQVFECVLGFLRTGRLSLPTSNEQLRAEIVYSLDIWGLMEHAFPSALVSSSEAEGGGSDEGLTVLPDICVVQACDHMQHDQGVKRHALTITYGADGFQLRGLTQRIRRDLQKQLSSTYWQCYQTNERAAFFVTTKVANGTADLLTTSVTQQIVEHTEAMGYTLASSYVTLSPDVVHTSVRMFIHNFIFRRARLPVLELSDAAEADDGVDAVEAQPNITPPPVGPRRIVDDNAPLVPSKEMAAADIWTAR</sequence>
<reference evidence="2 3" key="1">
    <citation type="journal article" date="2012" name="Proc. Natl. Acad. Sci. U.S.A.">
        <title>Antigenic diversity is generated by distinct evolutionary mechanisms in African trypanosome species.</title>
        <authorList>
            <person name="Jackson A.P."/>
            <person name="Berry A."/>
            <person name="Aslett M."/>
            <person name="Allison H.C."/>
            <person name="Burton P."/>
            <person name="Vavrova-Anderson J."/>
            <person name="Brown R."/>
            <person name="Browne H."/>
            <person name="Corton N."/>
            <person name="Hauser H."/>
            <person name="Gamble J."/>
            <person name="Gilderthorp R."/>
            <person name="Marcello L."/>
            <person name="McQuillan J."/>
            <person name="Otto T.D."/>
            <person name="Quail M.A."/>
            <person name="Sanders M.J."/>
            <person name="van Tonder A."/>
            <person name="Ginger M.L."/>
            <person name="Field M.C."/>
            <person name="Barry J.D."/>
            <person name="Hertz-Fowler C."/>
            <person name="Berriman M."/>
        </authorList>
    </citation>
    <scope>NUCLEOTIDE SEQUENCE</scope>
    <source>
        <strain evidence="2 3">Y486</strain>
    </source>
</reference>
<evidence type="ECO:0000259" key="1">
    <source>
        <dbReference type="SMART" id="SM00225"/>
    </source>
</evidence>
<dbReference type="EMBL" id="CAEX01004563">
    <property type="protein sequence ID" value="CCD19968.1"/>
    <property type="molecule type" value="Genomic_DNA"/>
</dbReference>
<dbReference type="GO" id="GO:0051260">
    <property type="term" value="P:protein homooligomerization"/>
    <property type="evidence" value="ECO:0007669"/>
    <property type="project" value="InterPro"/>
</dbReference>
<gene>
    <name evidence="2" type="ORF">TvY486_0027200</name>
</gene>
<name>F9WQY6_TRYVY</name>
<dbReference type="PANTHER" id="PTHR14499">
    <property type="entry name" value="POTASSIUM CHANNEL TETRAMERIZATION DOMAIN-CONTAINING"/>
    <property type="match status" value="1"/>
</dbReference>
<dbReference type="PANTHER" id="PTHR14499:SF131">
    <property type="entry name" value="VOLTAGE-GATED CHANNEL, PUTATIVE-RELATED"/>
    <property type="match status" value="1"/>
</dbReference>
<dbReference type="VEuPathDB" id="TriTrypDB:TvY486_0027200"/>
<dbReference type="Pfam" id="PF02214">
    <property type="entry name" value="BTB_2"/>
    <property type="match status" value="1"/>
</dbReference>
<evidence type="ECO:0000313" key="3">
    <source>
        <dbReference type="Proteomes" id="UP000009027"/>
    </source>
</evidence>
<dbReference type="Gene3D" id="3.30.710.10">
    <property type="entry name" value="Potassium Channel Kv1.1, Chain A"/>
    <property type="match status" value="1"/>
</dbReference>
<dbReference type="InterPro" id="IPR011333">
    <property type="entry name" value="SKP1/BTB/POZ_sf"/>
</dbReference>
<proteinExistence type="predicted"/>
<organism evidence="2 3">
    <name type="scientific">Trypanosoma vivax (strain Y486)</name>
    <dbReference type="NCBI Taxonomy" id="1055687"/>
    <lineage>
        <taxon>Eukaryota</taxon>
        <taxon>Discoba</taxon>
        <taxon>Euglenozoa</taxon>
        <taxon>Kinetoplastea</taxon>
        <taxon>Metakinetoplastina</taxon>
        <taxon>Trypanosomatida</taxon>
        <taxon>Trypanosomatidae</taxon>
        <taxon>Trypanosoma</taxon>
        <taxon>Duttonella</taxon>
    </lineage>
</organism>
<dbReference type="SMART" id="SM00225">
    <property type="entry name" value="BTB"/>
    <property type="match status" value="1"/>
</dbReference>
<dbReference type="InterPro" id="IPR000210">
    <property type="entry name" value="BTB/POZ_dom"/>
</dbReference>
<feature type="domain" description="BTB" evidence="1">
    <location>
        <begin position="10"/>
        <end position="107"/>
    </location>
</feature>
<accession>F9WQY6</accession>
<keyword evidence="3" id="KW-1185">Reference proteome</keyword>